<sequence>MCGPLSAEELGPAFAGFSVQMSAGFETPGGQLFEIGTITGALDFENDAAVLEHAAVHCVQEFQENGTGHCAFVTLADSGSESAAAAADEQGAETASDEQSVVGEGLNHLWTSYACKAAAPADVPDGAPDTTECTFTVIEGNGIFEGATGTATAIAVPFFVGHPDGSQSGYANFTSFDLTLKP</sequence>
<keyword evidence="2" id="KW-1185">Reference proteome</keyword>
<name>A0A017HNW3_9RHOB</name>
<gene>
    <name evidence="1" type="ORF">Rumeso_02645</name>
</gene>
<evidence type="ECO:0000313" key="2">
    <source>
        <dbReference type="Proteomes" id="UP000019666"/>
    </source>
</evidence>
<dbReference type="PATRIC" id="fig|442562.3.peg.2605"/>
<comment type="caution">
    <text evidence="1">The sequence shown here is derived from an EMBL/GenBank/DDBJ whole genome shotgun (WGS) entry which is preliminary data.</text>
</comment>
<dbReference type="AlphaFoldDB" id="A0A017HNW3"/>
<dbReference type="HOGENOM" id="CLU_1480968_0_0_5"/>
<organism evidence="1 2">
    <name type="scientific">Rubellimicrobium mesophilum DSM 19309</name>
    <dbReference type="NCBI Taxonomy" id="442562"/>
    <lineage>
        <taxon>Bacteria</taxon>
        <taxon>Pseudomonadati</taxon>
        <taxon>Pseudomonadota</taxon>
        <taxon>Alphaproteobacteria</taxon>
        <taxon>Rhodobacterales</taxon>
        <taxon>Roseobacteraceae</taxon>
        <taxon>Rubellimicrobium</taxon>
    </lineage>
</organism>
<evidence type="ECO:0000313" key="1">
    <source>
        <dbReference type="EMBL" id="EYD75863.1"/>
    </source>
</evidence>
<dbReference type="EMBL" id="AOSK01000065">
    <property type="protein sequence ID" value="EYD75863.1"/>
    <property type="molecule type" value="Genomic_DNA"/>
</dbReference>
<accession>A0A017HNW3</accession>
<protein>
    <submittedName>
        <fullName evidence="1">Uncharacterized protein</fullName>
    </submittedName>
</protein>
<reference evidence="1 2" key="1">
    <citation type="submission" date="2013-02" db="EMBL/GenBank/DDBJ databases">
        <authorList>
            <person name="Fiebig A."/>
            <person name="Goeker M."/>
            <person name="Klenk H.-P.P."/>
        </authorList>
    </citation>
    <scope>NUCLEOTIDE SEQUENCE [LARGE SCALE GENOMIC DNA]</scope>
    <source>
        <strain evidence="1 2">DSM 19309</strain>
    </source>
</reference>
<proteinExistence type="predicted"/>
<dbReference type="Proteomes" id="UP000019666">
    <property type="component" value="Unassembled WGS sequence"/>
</dbReference>